<proteinExistence type="predicted"/>
<dbReference type="Gramene" id="PGSC0003DMT400092331">
    <property type="protein sequence ID" value="PGSC0003DMT400092331"/>
    <property type="gene ID" value="PGSC0003DMG400041902"/>
</dbReference>
<feature type="compositionally biased region" description="Basic and acidic residues" evidence="1">
    <location>
        <begin position="316"/>
        <end position="341"/>
    </location>
</feature>
<evidence type="ECO:0000313" key="2">
    <source>
        <dbReference type="EnsemblPlants" id="PGSC0003DMT400092331"/>
    </source>
</evidence>
<evidence type="ECO:0000313" key="3">
    <source>
        <dbReference type="Proteomes" id="UP000011115"/>
    </source>
</evidence>
<reference evidence="2" key="2">
    <citation type="submission" date="2015-06" db="UniProtKB">
        <authorList>
            <consortium name="EnsemblPlants"/>
        </authorList>
    </citation>
    <scope>IDENTIFICATION</scope>
    <source>
        <strain evidence="2">DM1-3 516 R44</strain>
    </source>
</reference>
<protein>
    <submittedName>
        <fullName evidence="2">Gag-pol polyprotein</fullName>
    </submittedName>
</protein>
<sequence>MIMGVTLVEKEELSTYELKGVAQVWFNQWKEERVVDAGNLDWEKFKGVFLDREKMSKFVSGVSKMVVKEYRTAMLIKEMDISCLMIHAQKIEEDKLKENLGNNRGKRPVIVNSQIQGSMSVNGSNGSQVGHQDDIGSLNDVNEPHANDFHLMGGIRAIRLPPAERNAVFHITSTMLQLLQLKGLFNGLAQEDPHEHLRNFVDLCRPFSFKNISQESVRLRRFDATTYAKAAQLLDGMTTINRAWYTHEDQVSPLTLKLSKELMEKEQERDQNMAKIMTPLDILFKNVMGAGARSVNVMGVGCANPNESKFEALNNEEGKQEPSPGDKGKGKRPISDRKTTPRDPSIPSWTRGLYTVVQNFLTDTPVAVLGEFGVIIPFQITPGTDAHLQTGTEAKTDGAPA</sequence>
<name>M1DPL1_SOLTU</name>
<evidence type="ECO:0000256" key="1">
    <source>
        <dbReference type="SAM" id="MobiDB-lite"/>
    </source>
</evidence>
<dbReference type="InParanoid" id="M1DPL1"/>
<reference evidence="3" key="1">
    <citation type="journal article" date="2011" name="Nature">
        <title>Genome sequence and analysis of the tuber crop potato.</title>
        <authorList>
            <consortium name="The Potato Genome Sequencing Consortium"/>
        </authorList>
    </citation>
    <scope>NUCLEOTIDE SEQUENCE [LARGE SCALE GENOMIC DNA]</scope>
    <source>
        <strain evidence="3">cv. DM1-3 516 R44</strain>
    </source>
</reference>
<dbReference type="Proteomes" id="UP000011115">
    <property type="component" value="Unassembled WGS sequence"/>
</dbReference>
<organism evidence="2 3">
    <name type="scientific">Solanum tuberosum</name>
    <name type="common">Potato</name>
    <dbReference type="NCBI Taxonomy" id="4113"/>
    <lineage>
        <taxon>Eukaryota</taxon>
        <taxon>Viridiplantae</taxon>
        <taxon>Streptophyta</taxon>
        <taxon>Embryophyta</taxon>
        <taxon>Tracheophyta</taxon>
        <taxon>Spermatophyta</taxon>
        <taxon>Magnoliopsida</taxon>
        <taxon>eudicotyledons</taxon>
        <taxon>Gunneridae</taxon>
        <taxon>Pentapetalae</taxon>
        <taxon>asterids</taxon>
        <taxon>lamiids</taxon>
        <taxon>Solanales</taxon>
        <taxon>Solanaceae</taxon>
        <taxon>Solanoideae</taxon>
        <taxon>Solaneae</taxon>
        <taxon>Solanum</taxon>
    </lineage>
</organism>
<dbReference type="PaxDb" id="4113-PGSC0003DMT400092331"/>
<keyword evidence="3" id="KW-1185">Reference proteome</keyword>
<dbReference type="AlphaFoldDB" id="M1DPL1"/>
<dbReference type="HOGENOM" id="CLU_687744_0_0_1"/>
<dbReference type="EnsemblPlants" id="PGSC0003DMT400092331">
    <property type="protein sequence ID" value="PGSC0003DMT400092331"/>
    <property type="gene ID" value="PGSC0003DMG400041902"/>
</dbReference>
<accession>M1DPL1</accession>
<feature type="region of interest" description="Disordered" evidence="1">
    <location>
        <begin position="315"/>
        <end position="349"/>
    </location>
</feature>